<keyword evidence="5" id="KW-0808">Transferase</keyword>
<feature type="transmembrane region" description="Helical" evidence="11">
    <location>
        <begin position="130"/>
        <end position="150"/>
    </location>
</feature>
<dbReference type="Proteomes" id="UP001236404">
    <property type="component" value="Unassembled WGS sequence"/>
</dbReference>
<keyword evidence="8 11" id="KW-1133">Transmembrane helix</keyword>
<keyword evidence="13" id="KW-1185">Reference proteome</keyword>
<feature type="transmembrane region" description="Helical" evidence="11">
    <location>
        <begin position="316"/>
        <end position="335"/>
    </location>
</feature>
<evidence type="ECO:0000256" key="3">
    <source>
        <dbReference type="ARBA" id="ARBA00022502"/>
    </source>
</evidence>
<comment type="caution">
    <text evidence="12">The sequence shown here is derived from an EMBL/GenBank/DDBJ whole genome shotgun (WGS) entry which is preliminary data.</text>
</comment>
<evidence type="ECO:0000256" key="5">
    <source>
        <dbReference type="ARBA" id="ARBA00022679"/>
    </source>
</evidence>
<evidence type="ECO:0000256" key="6">
    <source>
        <dbReference type="ARBA" id="ARBA00022692"/>
    </source>
</evidence>
<keyword evidence="6 11" id="KW-0812">Transmembrane</keyword>
<evidence type="ECO:0000256" key="1">
    <source>
        <dbReference type="ARBA" id="ARBA00004477"/>
    </source>
</evidence>
<dbReference type="RefSeq" id="WP_289472243.1">
    <property type="nucleotide sequence ID" value="NZ_JAUCMN010000002.1"/>
</dbReference>
<dbReference type="PANTHER" id="PTHR12468:SF2">
    <property type="entry name" value="GPI MANNOSYLTRANSFERASE 2"/>
    <property type="match status" value="1"/>
</dbReference>
<feature type="transmembrane region" description="Helical" evidence="11">
    <location>
        <begin position="38"/>
        <end position="61"/>
    </location>
</feature>
<dbReference type="GO" id="GO:0016757">
    <property type="term" value="F:glycosyltransferase activity"/>
    <property type="evidence" value="ECO:0007669"/>
    <property type="project" value="UniProtKB-KW"/>
</dbReference>
<accession>A0ABT7TMB2</accession>
<evidence type="ECO:0000256" key="9">
    <source>
        <dbReference type="ARBA" id="ARBA00023136"/>
    </source>
</evidence>
<evidence type="ECO:0000256" key="4">
    <source>
        <dbReference type="ARBA" id="ARBA00022676"/>
    </source>
</evidence>
<proteinExistence type="predicted"/>
<organism evidence="12 13">
    <name type="scientific">Curtobacterium caseinilyticum</name>
    <dbReference type="NCBI Taxonomy" id="3055137"/>
    <lineage>
        <taxon>Bacteria</taxon>
        <taxon>Bacillati</taxon>
        <taxon>Actinomycetota</taxon>
        <taxon>Actinomycetes</taxon>
        <taxon>Micrococcales</taxon>
        <taxon>Microbacteriaceae</taxon>
        <taxon>Curtobacterium</taxon>
    </lineage>
</organism>
<feature type="transmembrane region" description="Helical" evidence="11">
    <location>
        <begin position="382"/>
        <end position="400"/>
    </location>
</feature>
<feature type="region of interest" description="Disordered" evidence="10">
    <location>
        <begin position="1"/>
        <end position="22"/>
    </location>
</feature>
<evidence type="ECO:0000313" key="12">
    <source>
        <dbReference type="EMBL" id="MDM7890728.1"/>
    </source>
</evidence>
<evidence type="ECO:0000256" key="7">
    <source>
        <dbReference type="ARBA" id="ARBA00022824"/>
    </source>
</evidence>
<evidence type="ECO:0000256" key="11">
    <source>
        <dbReference type="SAM" id="Phobius"/>
    </source>
</evidence>
<dbReference type="PANTHER" id="PTHR12468">
    <property type="entry name" value="GPI MANNOSYLTRANSFERASE 2"/>
    <property type="match status" value="1"/>
</dbReference>
<evidence type="ECO:0000256" key="2">
    <source>
        <dbReference type="ARBA" id="ARBA00004687"/>
    </source>
</evidence>
<sequence length="409" mass="45237">MSTATAPPTILDRTGDDPLSDRAAARDERRLRGVRGTLVALAIWAAARIVLEGAAVIAWLVERPGQLRLTTFPTVLHHWDSERFAHVAQFGYRTFGQVPYEEAFLPGYPFLSRFVAEGLFFTVTPNPTQIAAAMWLVTGVGAAVAAVLLWKTVRDRFDPVVAAGAVAILVAGPYAHFLVAPYAGSPYLALAIGAWLLVQRGRWLTGALLCAVAGAIRVETVYLVAALVVAQLIGPRVRPFASRLWRAVVFGAIGSLGLTYYLAWLWHKTGDPTHWFLVQKLGWKRETLWPWETFQNTLRIATGTTGSGQFQEWSDIVMVAVYVVAVGFLVAKRWWPELVYTGLMLVSMGTSHAWTSMARESSVQFPLMILVATTLRGRRSRWVFWVVLGIGIVDATYQSYRFALGDWGD</sequence>
<dbReference type="InterPro" id="IPR007315">
    <property type="entry name" value="PIG-V/Gpi18"/>
</dbReference>
<keyword evidence="4 12" id="KW-0328">Glycosyltransferase</keyword>
<comment type="pathway">
    <text evidence="2">Glycolipid biosynthesis; glycosylphosphatidylinositol-anchor biosynthesis.</text>
</comment>
<feature type="transmembrane region" description="Helical" evidence="11">
    <location>
        <begin position="203"/>
        <end position="232"/>
    </location>
</feature>
<evidence type="ECO:0000256" key="8">
    <source>
        <dbReference type="ARBA" id="ARBA00022989"/>
    </source>
</evidence>
<name>A0ABT7TMB2_9MICO</name>
<feature type="transmembrane region" description="Helical" evidence="11">
    <location>
        <begin position="244"/>
        <end position="266"/>
    </location>
</feature>
<keyword evidence="9 11" id="KW-0472">Membrane</keyword>
<keyword evidence="7" id="KW-0256">Endoplasmic reticulum</keyword>
<feature type="transmembrane region" description="Helical" evidence="11">
    <location>
        <begin position="162"/>
        <end position="183"/>
    </location>
</feature>
<dbReference type="EMBL" id="JAUCMN010000002">
    <property type="protein sequence ID" value="MDM7890728.1"/>
    <property type="molecule type" value="Genomic_DNA"/>
</dbReference>
<keyword evidence="3" id="KW-0337">GPI-anchor biosynthesis</keyword>
<feature type="compositionally biased region" description="Basic and acidic residues" evidence="10">
    <location>
        <begin position="13"/>
        <end position="22"/>
    </location>
</feature>
<gene>
    <name evidence="12" type="ORF">QUG93_03430</name>
</gene>
<protein>
    <submittedName>
        <fullName evidence="12">Mannosyltransferase family protein</fullName>
    </submittedName>
</protein>
<comment type="subcellular location">
    <subcellularLocation>
        <location evidence="1">Endoplasmic reticulum membrane</location>
        <topology evidence="1">Multi-pass membrane protein</topology>
    </subcellularLocation>
</comment>
<reference evidence="12 13" key="1">
    <citation type="submission" date="2023-06" db="EMBL/GenBank/DDBJ databases">
        <authorList>
            <person name="Feng G."/>
            <person name="Li J."/>
            <person name="Zhu H."/>
        </authorList>
    </citation>
    <scope>NUCLEOTIDE SEQUENCE [LARGE SCALE GENOMIC DNA]</scope>
    <source>
        <strain evidence="12 13">RHCKG28</strain>
    </source>
</reference>
<evidence type="ECO:0000313" key="13">
    <source>
        <dbReference type="Proteomes" id="UP001236404"/>
    </source>
</evidence>
<dbReference type="Pfam" id="PF04188">
    <property type="entry name" value="Mannosyl_trans2"/>
    <property type="match status" value="1"/>
</dbReference>
<evidence type="ECO:0000256" key="10">
    <source>
        <dbReference type="SAM" id="MobiDB-lite"/>
    </source>
</evidence>